<dbReference type="InterPro" id="IPR044827">
    <property type="entry name" value="GBF-like"/>
</dbReference>
<proteinExistence type="inferred from homology"/>
<dbReference type="PROSITE" id="PS00036">
    <property type="entry name" value="BZIP_BASIC"/>
    <property type="match status" value="1"/>
</dbReference>
<comment type="similarity">
    <text evidence="2">Belongs to the bZIP family.</text>
</comment>
<dbReference type="PANTHER" id="PTHR45967:SF38">
    <property type="entry name" value="G-BOX-BINDING FACTOR 2"/>
    <property type="match status" value="1"/>
</dbReference>
<evidence type="ECO:0000313" key="10">
    <source>
        <dbReference type="RefSeq" id="XP_056688629.1"/>
    </source>
</evidence>
<reference evidence="10" key="2">
    <citation type="submission" date="2025-08" db="UniProtKB">
        <authorList>
            <consortium name="RefSeq"/>
        </authorList>
    </citation>
    <scope>IDENTIFICATION</scope>
    <source>
        <tissue evidence="10">Leaf</tissue>
    </source>
</reference>
<keyword evidence="5" id="KW-0804">Transcription</keyword>
<dbReference type="InterPro" id="IPR045314">
    <property type="entry name" value="bZIP_plant_GBF1"/>
</dbReference>
<feature type="region of interest" description="Disordered" evidence="7">
    <location>
        <begin position="48"/>
        <end position="75"/>
    </location>
</feature>
<organism evidence="9 10">
    <name type="scientific">Spinacia oleracea</name>
    <name type="common">Spinach</name>
    <dbReference type="NCBI Taxonomy" id="3562"/>
    <lineage>
        <taxon>Eukaryota</taxon>
        <taxon>Viridiplantae</taxon>
        <taxon>Streptophyta</taxon>
        <taxon>Embryophyta</taxon>
        <taxon>Tracheophyta</taxon>
        <taxon>Spermatophyta</taxon>
        <taxon>Magnoliopsida</taxon>
        <taxon>eudicotyledons</taxon>
        <taxon>Gunneridae</taxon>
        <taxon>Pentapetalae</taxon>
        <taxon>Caryophyllales</taxon>
        <taxon>Chenopodiaceae</taxon>
        <taxon>Chenopodioideae</taxon>
        <taxon>Anserineae</taxon>
        <taxon>Spinacia</taxon>
    </lineage>
</organism>
<dbReference type="Gene3D" id="1.20.5.170">
    <property type="match status" value="1"/>
</dbReference>
<keyword evidence="6" id="KW-0539">Nucleus</keyword>
<dbReference type="Proteomes" id="UP000813463">
    <property type="component" value="Chromosome 6"/>
</dbReference>
<keyword evidence="3" id="KW-0805">Transcription regulation</keyword>
<dbReference type="CDD" id="cd14702">
    <property type="entry name" value="bZIP_plant_GBF1"/>
    <property type="match status" value="1"/>
</dbReference>
<name>A0ABM3QZ83_SPIOL</name>
<evidence type="ECO:0000313" key="9">
    <source>
        <dbReference type="Proteomes" id="UP000813463"/>
    </source>
</evidence>
<dbReference type="SMART" id="SM00338">
    <property type="entry name" value="BRLZ"/>
    <property type="match status" value="1"/>
</dbReference>
<keyword evidence="9" id="KW-1185">Reference proteome</keyword>
<dbReference type="Pfam" id="PF00170">
    <property type="entry name" value="bZIP_1"/>
    <property type="match status" value="1"/>
</dbReference>
<evidence type="ECO:0000256" key="2">
    <source>
        <dbReference type="ARBA" id="ARBA00007163"/>
    </source>
</evidence>
<evidence type="ECO:0000256" key="3">
    <source>
        <dbReference type="ARBA" id="ARBA00023015"/>
    </source>
</evidence>
<dbReference type="RefSeq" id="XP_056688629.1">
    <property type="nucleotide sequence ID" value="XM_056832651.1"/>
</dbReference>
<comment type="subcellular location">
    <subcellularLocation>
        <location evidence="1">Nucleus</location>
    </subcellularLocation>
</comment>
<accession>A0ABM3QZ83</accession>
<feature type="compositionally biased region" description="Basic and acidic residues" evidence="7">
    <location>
        <begin position="49"/>
        <end position="75"/>
    </location>
</feature>
<protein>
    <submittedName>
        <fullName evidence="10">Transcriptional activator TAF-1-like</fullName>
    </submittedName>
</protein>
<dbReference type="InterPro" id="IPR046347">
    <property type="entry name" value="bZIP_sf"/>
</dbReference>
<evidence type="ECO:0000256" key="5">
    <source>
        <dbReference type="ARBA" id="ARBA00023163"/>
    </source>
</evidence>
<evidence type="ECO:0000256" key="4">
    <source>
        <dbReference type="ARBA" id="ARBA00023125"/>
    </source>
</evidence>
<sequence>MANHLRDIWLYIVSKLKLKTETKVVLPPVDQVLGIPVTSANALSIQAQNERELKRERRKQSNRESARRSRLRKQAEEELVRRVESLSAENMALKTTTLSEFIKMSINEDNQSLITEN</sequence>
<dbReference type="GeneID" id="130463505"/>
<evidence type="ECO:0000256" key="6">
    <source>
        <dbReference type="ARBA" id="ARBA00023242"/>
    </source>
</evidence>
<dbReference type="InterPro" id="IPR004827">
    <property type="entry name" value="bZIP"/>
</dbReference>
<gene>
    <name evidence="10" type="primary">LOC130463505</name>
</gene>
<reference evidence="9" key="1">
    <citation type="journal article" date="2021" name="Nat. Commun.">
        <title>Genomic analyses provide insights into spinach domestication and the genetic basis of agronomic traits.</title>
        <authorList>
            <person name="Cai X."/>
            <person name="Sun X."/>
            <person name="Xu C."/>
            <person name="Sun H."/>
            <person name="Wang X."/>
            <person name="Ge C."/>
            <person name="Zhang Z."/>
            <person name="Wang Q."/>
            <person name="Fei Z."/>
            <person name="Jiao C."/>
            <person name="Wang Q."/>
        </authorList>
    </citation>
    <scope>NUCLEOTIDE SEQUENCE [LARGE SCALE GENOMIC DNA]</scope>
    <source>
        <strain evidence="9">cv. Varoflay</strain>
    </source>
</reference>
<feature type="domain" description="BZIP" evidence="8">
    <location>
        <begin position="57"/>
        <end position="72"/>
    </location>
</feature>
<keyword evidence="4" id="KW-0238">DNA-binding</keyword>
<evidence type="ECO:0000256" key="1">
    <source>
        <dbReference type="ARBA" id="ARBA00004123"/>
    </source>
</evidence>
<dbReference type="PANTHER" id="PTHR45967">
    <property type="entry name" value="G-BOX-BINDING FACTOR 3-RELATED"/>
    <property type="match status" value="1"/>
</dbReference>
<evidence type="ECO:0000259" key="8">
    <source>
        <dbReference type="PROSITE" id="PS00036"/>
    </source>
</evidence>
<dbReference type="SUPFAM" id="SSF57959">
    <property type="entry name" value="Leucine zipper domain"/>
    <property type="match status" value="1"/>
</dbReference>
<evidence type="ECO:0000256" key="7">
    <source>
        <dbReference type="SAM" id="MobiDB-lite"/>
    </source>
</evidence>